<evidence type="ECO:0000256" key="2">
    <source>
        <dbReference type="SAM" id="Phobius"/>
    </source>
</evidence>
<comment type="caution">
    <text evidence="3">The sequence shown here is derived from an EMBL/GenBank/DDBJ whole genome shotgun (WGS) entry which is preliminary data.</text>
</comment>
<dbReference type="AlphaFoldDB" id="A0A4Z1P8A6"/>
<evidence type="ECO:0000313" key="4">
    <source>
        <dbReference type="Proteomes" id="UP000298493"/>
    </source>
</evidence>
<name>A0A4Z1P8A6_9PEZI</name>
<gene>
    <name evidence="3" type="ORF">E6O75_ATG02870</name>
</gene>
<feature type="compositionally biased region" description="Polar residues" evidence="1">
    <location>
        <begin position="14"/>
        <end position="53"/>
    </location>
</feature>
<protein>
    <submittedName>
        <fullName evidence="3">Uncharacterized protein</fullName>
    </submittedName>
</protein>
<feature type="transmembrane region" description="Helical" evidence="2">
    <location>
        <begin position="281"/>
        <end position="301"/>
    </location>
</feature>
<feature type="region of interest" description="Disordered" evidence="1">
    <location>
        <begin position="136"/>
        <end position="163"/>
    </location>
</feature>
<dbReference type="Proteomes" id="UP000298493">
    <property type="component" value="Unassembled WGS sequence"/>
</dbReference>
<accession>A0A4Z1P8A6</accession>
<keyword evidence="4" id="KW-1185">Reference proteome</keyword>
<feature type="region of interest" description="Disordered" evidence="1">
    <location>
        <begin position="1"/>
        <end position="93"/>
    </location>
</feature>
<feature type="transmembrane region" description="Helical" evidence="2">
    <location>
        <begin position="743"/>
        <end position="763"/>
    </location>
</feature>
<feature type="compositionally biased region" description="Pro residues" evidence="1">
    <location>
        <begin position="1"/>
        <end position="12"/>
    </location>
</feature>
<evidence type="ECO:0000313" key="3">
    <source>
        <dbReference type="EMBL" id="TID24505.1"/>
    </source>
</evidence>
<feature type="transmembrane region" description="Helical" evidence="2">
    <location>
        <begin position="223"/>
        <end position="247"/>
    </location>
</feature>
<organism evidence="3 4">
    <name type="scientific">Venturia nashicola</name>
    <dbReference type="NCBI Taxonomy" id="86259"/>
    <lineage>
        <taxon>Eukaryota</taxon>
        <taxon>Fungi</taxon>
        <taxon>Dikarya</taxon>
        <taxon>Ascomycota</taxon>
        <taxon>Pezizomycotina</taxon>
        <taxon>Dothideomycetes</taxon>
        <taxon>Pleosporomycetidae</taxon>
        <taxon>Venturiales</taxon>
        <taxon>Venturiaceae</taxon>
        <taxon>Venturia</taxon>
    </lineage>
</organism>
<dbReference type="EMBL" id="SNSC02000005">
    <property type="protein sequence ID" value="TID24505.1"/>
    <property type="molecule type" value="Genomic_DNA"/>
</dbReference>
<evidence type="ECO:0000256" key="1">
    <source>
        <dbReference type="SAM" id="MobiDB-lite"/>
    </source>
</evidence>
<keyword evidence="2" id="KW-1133">Transmembrane helix</keyword>
<dbReference type="STRING" id="86259.A0A4Z1P8A6"/>
<reference evidence="3 4" key="1">
    <citation type="submission" date="2019-04" db="EMBL/GenBank/DDBJ databases">
        <title>High contiguity whole genome sequence and gene annotation resource for two Venturia nashicola isolates.</title>
        <authorList>
            <person name="Prokchorchik M."/>
            <person name="Won K."/>
            <person name="Lee Y."/>
            <person name="Choi E.D."/>
            <person name="Segonzac C."/>
            <person name="Sohn K.H."/>
        </authorList>
    </citation>
    <scope>NUCLEOTIDE SEQUENCE [LARGE SCALE GENOMIC DNA]</scope>
    <source>
        <strain evidence="3 4">PRI2</strain>
    </source>
</reference>
<sequence>MSPNSPYSPPRQRPTYQRLGSSLTPDGSSHTPDGSSQTPDGSSQTPGGSSLTPDGSPHTIHEQSEGEDIADTLRHASGPGLGIASIASPRAGRARRVSIQTYAKVPARAQVSPQIGRTPASSDPLISPPLWGASHLSDTPTAYDPTAQHDDGDVTAGRAKPSASPLNIDSFNQYNYGDTEPLNNRKSFAANSIRSTKSAYLGNDFEPHACPTDLPFYSGRWDWLALTVLILALFSTVFSAIFMVIALRAPRWGKQYLRSLLNCRLSQPSGSMITHYETVQFAALSILGVLSLIVAILAMLYSTASVALVTPQLKFGSWEPRLMHGVVKTSFGNVNYLSDNCQTPIQRSSWDQEFTDQLVGSNCLELDHVSQGFHNYNRYLSYWATQIQTGNASTVDQRSRPQGFGLLHENITVNGSWIHTIDTKKVSEDFGRAINNVTLAMPHSGVVQAGWDPKNNIIQPSELDSMAIYNIRAAVPSPYVNVLCANAAEAELAPLVYEKQRGVKLNSTLDLANLSTHWYTESMNWTAFNSVKSTPLDEVFGWTKPSDRPAFYKFPIKFNTILNNTRPEYLRDSIYLLGTGDTTDYFICKIKGGTTPICSTEYSATSNNGNLKAKCDLDDPMAFNKKNTSRVETTSFDWYDVGQTALTAMALGTGVTDGAAANARLLTQLMLKDKALNPALPSPAEALAVMIGCTLLMSADGSPFVEFWNYTVPRLTPGEYQSFDALFQGQEYASGGVLPYQKAFHLVLIPVFLLNLFVLAYLLRHKGLVTDFSEPPNLFSLAVNSPPSTLLAGSCGGGPHGRQYELSWAIQTEGEHLYMTNRKDSEGSVTTTGYSPVGGNADGARDPNEVELGHIPRPATASTSITPVTPGNANRISRHGSKFGRAYSMLSKRKSML</sequence>
<keyword evidence="2" id="KW-0472">Membrane</keyword>
<proteinExistence type="predicted"/>
<keyword evidence="2" id="KW-0812">Transmembrane</keyword>